<evidence type="ECO:0000313" key="1">
    <source>
        <dbReference type="EMBL" id="PIR13277.1"/>
    </source>
</evidence>
<protein>
    <submittedName>
        <fullName evidence="1">Uncharacterized protein</fullName>
    </submittedName>
</protein>
<dbReference type="AlphaFoldDB" id="A0A2M6K926"/>
<proteinExistence type="predicted"/>
<sequence length="90" mass="10179">MREEKAVMEELIKKAEELLGKHFGIVKPDNDRILQMVQVVATMEVGKKLDELLTLARQETRPGEFTKKLSLVPKSEKQNVASIRPYAGNS</sequence>
<dbReference type="EMBL" id="PCWW01000047">
    <property type="protein sequence ID" value="PIR13277.1"/>
    <property type="molecule type" value="Genomic_DNA"/>
</dbReference>
<name>A0A2M6K926_9BACT</name>
<evidence type="ECO:0000313" key="2">
    <source>
        <dbReference type="Proteomes" id="UP000230869"/>
    </source>
</evidence>
<organism evidence="1 2">
    <name type="scientific">Candidatus Falkowbacteria bacterium CG11_big_fil_rev_8_21_14_0_20_39_10</name>
    <dbReference type="NCBI Taxonomy" id="1974570"/>
    <lineage>
        <taxon>Bacteria</taxon>
        <taxon>Candidatus Falkowiibacteriota</taxon>
    </lineage>
</organism>
<accession>A0A2M6K926</accession>
<dbReference type="Proteomes" id="UP000230869">
    <property type="component" value="Unassembled WGS sequence"/>
</dbReference>
<reference evidence="1 2" key="1">
    <citation type="submission" date="2017-09" db="EMBL/GenBank/DDBJ databases">
        <title>Depth-based differentiation of microbial function through sediment-hosted aquifers and enrichment of novel symbionts in the deep terrestrial subsurface.</title>
        <authorList>
            <person name="Probst A.J."/>
            <person name="Ladd B."/>
            <person name="Jarett J.K."/>
            <person name="Geller-Mcgrath D.E."/>
            <person name="Sieber C.M."/>
            <person name="Emerson J.B."/>
            <person name="Anantharaman K."/>
            <person name="Thomas B.C."/>
            <person name="Malmstrom R."/>
            <person name="Stieglmeier M."/>
            <person name="Klingl A."/>
            <person name="Woyke T."/>
            <person name="Ryan C.M."/>
            <person name="Banfield J.F."/>
        </authorList>
    </citation>
    <scope>NUCLEOTIDE SEQUENCE [LARGE SCALE GENOMIC DNA]</scope>
    <source>
        <strain evidence="1">CG11_big_fil_rev_8_21_14_0_20_39_10</strain>
    </source>
</reference>
<gene>
    <name evidence="1" type="ORF">COV49_02795</name>
</gene>
<comment type="caution">
    <text evidence="1">The sequence shown here is derived from an EMBL/GenBank/DDBJ whole genome shotgun (WGS) entry which is preliminary data.</text>
</comment>